<dbReference type="Proteomes" id="UP001164746">
    <property type="component" value="Chromosome 14"/>
</dbReference>
<feature type="compositionally biased region" description="Low complexity" evidence="1">
    <location>
        <begin position="66"/>
        <end position="87"/>
    </location>
</feature>
<name>A0ABY7G1D8_MYAAR</name>
<sequence>MFKLYIFVYFQKREAERAKKQEQNEQLRQICKQSLEEDRKKEKEARVTGKSKELKSTSSLDDVRITPTLSSNPASNPASPTKSPTNPCSAGRRSNPFKMTLPAQAPTPDILESDSDDEDESRDALPDDIPWHEQQLYKLYGKNADYFLHPKIENSPQTTKKNHSKLRKHGVDTLLQQYNEELEDGRAGAAFLWQTLRHDSNQRLLQEDSSIPGELKEAYGSFARQSLRRNRIPVQRMYCLEDDLPEMPRLLDNRRLQHVRKMRHKVDLMYRASVANKDRTEVLNFNNPLPEIHENSGSVDQYLPSWQDQYSDTTEPEYLRWLKPEQRLRRDNTIQETDEYDESAQKPQVTQSMDDNYLMFMRRRRENAPKQKYLFLSEKDTRVKGNFSEKFKDERENKDIPRPYRGEMPTSYSALGGMMSATPDAVKSDAKFGHYKDLI</sequence>
<proteinExistence type="predicted"/>
<dbReference type="EMBL" id="CP111025">
    <property type="protein sequence ID" value="WAR26948.1"/>
    <property type="molecule type" value="Genomic_DNA"/>
</dbReference>
<feature type="compositionally biased region" description="Basic and acidic residues" evidence="1">
    <location>
        <begin position="34"/>
        <end position="55"/>
    </location>
</feature>
<evidence type="ECO:0000256" key="1">
    <source>
        <dbReference type="SAM" id="MobiDB-lite"/>
    </source>
</evidence>
<dbReference type="PANTHER" id="PTHR37352">
    <property type="entry name" value="TESTIS-SPECIFIC GENE 13 PROTEIN"/>
    <property type="match status" value="1"/>
</dbReference>
<accession>A0ABY7G1D8</accession>
<organism evidence="2 3">
    <name type="scientific">Mya arenaria</name>
    <name type="common">Soft-shell clam</name>
    <dbReference type="NCBI Taxonomy" id="6604"/>
    <lineage>
        <taxon>Eukaryota</taxon>
        <taxon>Metazoa</taxon>
        <taxon>Spiralia</taxon>
        <taxon>Lophotrochozoa</taxon>
        <taxon>Mollusca</taxon>
        <taxon>Bivalvia</taxon>
        <taxon>Autobranchia</taxon>
        <taxon>Heteroconchia</taxon>
        <taxon>Euheterodonta</taxon>
        <taxon>Imparidentia</taxon>
        <taxon>Neoheterodontei</taxon>
        <taxon>Myida</taxon>
        <taxon>Myoidea</taxon>
        <taxon>Myidae</taxon>
        <taxon>Mya</taxon>
    </lineage>
</organism>
<keyword evidence="3" id="KW-1185">Reference proteome</keyword>
<reference evidence="2" key="1">
    <citation type="submission" date="2022-11" db="EMBL/GenBank/DDBJ databases">
        <title>Centuries of genome instability and evolution in soft-shell clam transmissible cancer (bioRxiv).</title>
        <authorList>
            <person name="Hart S.F.M."/>
            <person name="Yonemitsu M.A."/>
            <person name="Giersch R.M."/>
            <person name="Beal B.F."/>
            <person name="Arriagada G."/>
            <person name="Davis B.W."/>
            <person name="Ostrander E.A."/>
            <person name="Goff S.P."/>
            <person name="Metzger M.J."/>
        </authorList>
    </citation>
    <scope>NUCLEOTIDE SEQUENCE</scope>
    <source>
        <strain evidence="2">MELC-2E11</strain>
        <tissue evidence="2">Siphon/mantle</tissue>
    </source>
</reference>
<evidence type="ECO:0000313" key="3">
    <source>
        <dbReference type="Proteomes" id="UP001164746"/>
    </source>
</evidence>
<feature type="compositionally biased region" description="Acidic residues" evidence="1">
    <location>
        <begin position="111"/>
        <end position="121"/>
    </location>
</feature>
<dbReference type="InterPro" id="IPR029241">
    <property type="entry name" value="TSGA13"/>
</dbReference>
<protein>
    <submittedName>
        <fullName evidence="2">Uncharacterized protein</fullName>
    </submittedName>
</protein>
<feature type="region of interest" description="Disordered" evidence="1">
    <location>
        <begin position="33"/>
        <end position="126"/>
    </location>
</feature>
<gene>
    <name evidence="2" type="ORF">MAR_012652</name>
</gene>
<evidence type="ECO:0000313" key="2">
    <source>
        <dbReference type="EMBL" id="WAR26948.1"/>
    </source>
</evidence>
<dbReference type="PANTHER" id="PTHR37352:SF1">
    <property type="entry name" value="TESTIS-SPECIFIC GENE 13 PROTEIN"/>
    <property type="match status" value="1"/>
</dbReference>